<feature type="region of interest" description="Disordered" evidence="1">
    <location>
        <begin position="91"/>
        <end position="189"/>
    </location>
</feature>
<evidence type="ECO:0000313" key="3">
    <source>
        <dbReference type="EMBL" id="CAG8567511.1"/>
    </source>
</evidence>
<dbReference type="CDD" id="cd00167">
    <property type="entry name" value="SANT"/>
    <property type="match status" value="1"/>
</dbReference>
<dbReference type="PROSITE" id="PS51293">
    <property type="entry name" value="SANT"/>
    <property type="match status" value="1"/>
</dbReference>
<evidence type="ECO:0000256" key="1">
    <source>
        <dbReference type="SAM" id="MobiDB-lite"/>
    </source>
</evidence>
<keyword evidence="4" id="KW-1185">Reference proteome</keyword>
<feature type="region of interest" description="Disordered" evidence="1">
    <location>
        <begin position="354"/>
        <end position="427"/>
    </location>
</feature>
<feature type="compositionally biased region" description="Basic residues" evidence="1">
    <location>
        <begin position="891"/>
        <end position="906"/>
    </location>
</feature>
<dbReference type="InterPro" id="IPR001005">
    <property type="entry name" value="SANT/Myb"/>
</dbReference>
<dbReference type="SMART" id="SM00717">
    <property type="entry name" value="SANT"/>
    <property type="match status" value="1"/>
</dbReference>
<comment type="caution">
    <text evidence="3">The sequence shown here is derived from an EMBL/GenBank/DDBJ whole genome shotgun (WGS) entry which is preliminary data.</text>
</comment>
<dbReference type="AlphaFoldDB" id="A0A9N9BKP6"/>
<protein>
    <submittedName>
        <fullName evidence="3">15289_t:CDS:1</fullName>
    </submittedName>
</protein>
<dbReference type="Gene3D" id="1.10.10.60">
    <property type="entry name" value="Homeodomain-like"/>
    <property type="match status" value="1"/>
</dbReference>
<feature type="compositionally biased region" description="Basic and acidic residues" evidence="1">
    <location>
        <begin position="8"/>
        <end position="53"/>
    </location>
</feature>
<proteinExistence type="predicted"/>
<feature type="compositionally biased region" description="Basic and acidic residues" evidence="1">
    <location>
        <begin position="103"/>
        <end position="113"/>
    </location>
</feature>
<feature type="compositionally biased region" description="Basic and acidic residues" evidence="1">
    <location>
        <begin position="380"/>
        <end position="413"/>
    </location>
</feature>
<evidence type="ECO:0000259" key="2">
    <source>
        <dbReference type="PROSITE" id="PS51293"/>
    </source>
</evidence>
<sequence>MKQSSDIGTRDSRRDRDDRDSRDREGSIDYRRHREESDERERQGINMFRRQEELYGTPLNRSTQRREFDEFGRAPGERILYNDRRNNNDIRREGIGRQLGPNIRDHEYDDRNPSRRGRYRPHDNPGQRDYFPHHRMYHYRDDWGDPRTIPRSHERKRPEHDRPRDRERNDRDRNASISRERQLSRIGASSRDCANQYIHNMSGFDYQELETRPKFSFGFSNKDIERDEFQGIGPPYGNRRNRNRSTSPSPRSSVTSSSSYSYRAKSPIHKSDNVKSEELAGLSPTMYHNRSKPPSIKSAASPRFDIEQTTSVYMRLQNHDEKTLIDDNSLSIREKNQYSPEYNTEEIDFNSEHNERIQEGETSSQSNSGNEKGGWTGWHSLERKEADQSQKMEESRVISLSPERDINSRDQEQVQHCSQNNDTSIEDSDTQIERFRNPIADNDEEPTVRHTDSNYDDVHPATIICNALQNQTNENGNVDTKSAEASGLDNVSISQHIKTEELGNPGEDRPKFQSLFEELEYVEGQIDIWEGLRDKKLEQIEKKRKLQADQKAIKRLKRDTENIKSVKKVNISNSRKLSPKIVPPVTHHEKKVEDTSTSTYRRKPKIVITKTQVSENPTIDMRDKDIYKNSLFDRWLNNQPHEHSDDSLDESKENLFSRFQRKFQQGAKKERESREDYESTIRSRALDDDCSDSSIQELTKNIKGKTLERRNTKSKGKQRAEPIQENSTTAGFAVRYPVRTTRSRRCSDYVTTDQEFAEILQKLGAEEQNQGQEQQRGESSRARIPPLQIDISGQKASNFVDNSGRVLDPIKFYGHNTPLGSTWTKEEQTQFIELFKATPKDFNKIADNMTNRTAGDCAIFYKYLKTARTESGEIDEKKRGIYNRLHDMKVKPKTRGPKRAVSRRNRTNFSSNQVPSPTRTTDTIEQSSVGGIESVERPEDSLQVSQLQSPKVEDSEVTKEASINHLLDQEVGQAALALTLMSRQLLENTEKSSEQTLPKVKTLPVNKTDGHATQNYDFHSGHIQTDDCQSTLSIGSLLNPSDEYDPSIRWFEE</sequence>
<feature type="compositionally biased region" description="Polar residues" evidence="1">
    <location>
        <begin position="414"/>
        <end position="423"/>
    </location>
</feature>
<evidence type="ECO:0000313" key="4">
    <source>
        <dbReference type="Proteomes" id="UP000789405"/>
    </source>
</evidence>
<feature type="compositionally biased region" description="Basic and acidic residues" evidence="1">
    <location>
        <begin position="120"/>
        <end position="145"/>
    </location>
</feature>
<name>A0A9N9BKP6_9GLOM</name>
<dbReference type="InterPro" id="IPR017884">
    <property type="entry name" value="SANT_dom"/>
</dbReference>
<feature type="compositionally biased region" description="Low complexity" evidence="1">
    <location>
        <begin position="292"/>
        <end position="302"/>
    </location>
</feature>
<feature type="region of interest" description="Disordered" evidence="1">
    <location>
        <begin position="1"/>
        <end position="64"/>
    </location>
</feature>
<feature type="domain" description="SANT" evidence="2">
    <location>
        <begin position="818"/>
        <end position="869"/>
    </location>
</feature>
<dbReference type="Pfam" id="PF00249">
    <property type="entry name" value="Myb_DNA-binding"/>
    <property type="match status" value="1"/>
</dbReference>
<accession>A0A9N9BKP6</accession>
<reference evidence="3" key="1">
    <citation type="submission" date="2021-06" db="EMBL/GenBank/DDBJ databases">
        <authorList>
            <person name="Kallberg Y."/>
            <person name="Tangrot J."/>
            <person name="Rosling A."/>
        </authorList>
    </citation>
    <scope>NUCLEOTIDE SEQUENCE</scope>
    <source>
        <strain evidence="3">MA453B</strain>
    </source>
</reference>
<feature type="region of interest" description="Disordered" evidence="1">
    <location>
        <begin position="284"/>
        <end position="303"/>
    </location>
</feature>
<feature type="compositionally biased region" description="Low complexity" evidence="1">
    <location>
        <begin position="244"/>
        <end position="263"/>
    </location>
</feature>
<dbReference type="InterPro" id="IPR009057">
    <property type="entry name" value="Homeodomain-like_sf"/>
</dbReference>
<dbReference type="SUPFAM" id="SSF46689">
    <property type="entry name" value="Homeodomain-like"/>
    <property type="match status" value="1"/>
</dbReference>
<feature type="compositionally biased region" description="Polar residues" evidence="1">
    <location>
        <begin position="360"/>
        <end position="370"/>
    </location>
</feature>
<dbReference type="EMBL" id="CAJVPY010002644">
    <property type="protein sequence ID" value="CAG8567511.1"/>
    <property type="molecule type" value="Genomic_DNA"/>
</dbReference>
<gene>
    <name evidence="3" type="ORF">DERYTH_LOCUS6041</name>
</gene>
<feature type="region of interest" description="Disordered" evidence="1">
    <location>
        <begin position="700"/>
        <end position="728"/>
    </location>
</feature>
<feature type="compositionally biased region" description="Polar residues" evidence="1">
    <location>
        <begin position="907"/>
        <end position="929"/>
    </location>
</feature>
<feature type="compositionally biased region" description="Basic and acidic residues" evidence="1">
    <location>
        <begin position="156"/>
        <end position="183"/>
    </location>
</feature>
<organism evidence="3 4">
    <name type="scientific">Dentiscutata erythropus</name>
    <dbReference type="NCBI Taxonomy" id="1348616"/>
    <lineage>
        <taxon>Eukaryota</taxon>
        <taxon>Fungi</taxon>
        <taxon>Fungi incertae sedis</taxon>
        <taxon>Mucoromycota</taxon>
        <taxon>Glomeromycotina</taxon>
        <taxon>Glomeromycetes</taxon>
        <taxon>Diversisporales</taxon>
        <taxon>Gigasporaceae</taxon>
        <taxon>Dentiscutata</taxon>
    </lineage>
</organism>
<dbReference type="Proteomes" id="UP000789405">
    <property type="component" value="Unassembled WGS sequence"/>
</dbReference>
<feature type="region of interest" description="Disordered" evidence="1">
    <location>
        <begin position="889"/>
        <end position="931"/>
    </location>
</feature>
<feature type="region of interest" description="Disordered" evidence="1">
    <location>
        <begin position="226"/>
        <end position="276"/>
    </location>
</feature>
<dbReference type="OrthoDB" id="2405147at2759"/>